<sequence length="122" mass="13841">MPLPAQIVQQGSWHNFFKFHEEPVETDSSAFVPSLQMNSLALLSQLQTACKLTNPCLDLQNFVTQNVIPACICLKKTALGQSETFKFYLKAKNLIQTQLWPRQPKQIIGVQVKPTRFCAYIT</sequence>
<gene>
    <name evidence="1" type="ORF">RF11_12267</name>
</gene>
<accession>A0A0C2N8S7</accession>
<comment type="caution">
    <text evidence="1">The sequence shown here is derived from an EMBL/GenBank/DDBJ whole genome shotgun (WGS) entry which is preliminary data.</text>
</comment>
<dbReference type="EMBL" id="JWZT01001136">
    <property type="protein sequence ID" value="KII72725.1"/>
    <property type="molecule type" value="Genomic_DNA"/>
</dbReference>
<protein>
    <submittedName>
        <fullName evidence="1">Uncharacterized protein</fullName>
    </submittedName>
</protein>
<evidence type="ECO:0000313" key="2">
    <source>
        <dbReference type="Proteomes" id="UP000031668"/>
    </source>
</evidence>
<proteinExistence type="predicted"/>
<keyword evidence="2" id="KW-1185">Reference proteome</keyword>
<reference evidence="1 2" key="1">
    <citation type="journal article" date="2014" name="Genome Biol. Evol.">
        <title>The genome of the myxosporean Thelohanellus kitauei shows adaptations to nutrient acquisition within its fish host.</title>
        <authorList>
            <person name="Yang Y."/>
            <person name="Xiong J."/>
            <person name="Zhou Z."/>
            <person name="Huo F."/>
            <person name="Miao W."/>
            <person name="Ran C."/>
            <person name="Liu Y."/>
            <person name="Zhang J."/>
            <person name="Feng J."/>
            <person name="Wang M."/>
            <person name="Wang M."/>
            <person name="Wang L."/>
            <person name="Yao B."/>
        </authorList>
    </citation>
    <scope>NUCLEOTIDE SEQUENCE [LARGE SCALE GENOMIC DNA]</scope>
    <source>
        <strain evidence="1">Wuqing</strain>
    </source>
</reference>
<dbReference type="AlphaFoldDB" id="A0A0C2N8S7"/>
<evidence type="ECO:0000313" key="1">
    <source>
        <dbReference type="EMBL" id="KII72725.1"/>
    </source>
</evidence>
<name>A0A0C2N8S7_THEKT</name>
<dbReference type="Proteomes" id="UP000031668">
    <property type="component" value="Unassembled WGS sequence"/>
</dbReference>
<organism evidence="1 2">
    <name type="scientific">Thelohanellus kitauei</name>
    <name type="common">Myxosporean</name>
    <dbReference type="NCBI Taxonomy" id="669202"/>
    <lineage>
        <taxon>Eukaryota</taxon>
        <taxon>Metazoa</taxon>
        <taxon>Cnidaria</taxon>
        <taxon>Myxozoa</taxon>
        <taxon>Myxosporea</taxon>
        <taxon>Bivalvulida</taxon>
        <taxon>Platysporina</taxon>
        <taxon>Myxobolidae</taxon>
        <taxon>Thelohanellus</taxon>
    </lineage>
</organism>